<gene>
    <name evidence="1" type="primary">ORF6642</name>
</gene>
<reference evidence="1" key="1">
    <citation type="submission" date="2014-12" db="EMBL/GenBank/DDBJ databases">
        <title>Insight into the proteome of Arion vulgaris.</title>
        <authorList>
            <person name="Aradska J."/>
            <person name="Bulat T."/>
            <person name="Smidak R."/>
            <person name="Sarate P."/>
            <person name="Gangsoo J."/>
            <person name="Sialana F."/>
            <person name="Bilban M."/>
            <person name="Lubec G."/>
        </authorList>
    </citation>
    <scope>NUCLEOTIDE SEQUENCE</scope>
    <source>
        <tissue evidence="1">Skin</tissue>
    </source>
</reference>
<protein>
    <submittedName>
        <fullName evidence="1">Uncharacterized protein</fullName>
    </submittedName>
</protein>
<organism evidence="1">
    <name type="scientific">Arion vulgaris</name>
    <dbReference type="NCBI Taxonomy" id="1028688"/>
    <lineage>
        <taxon>Eukaryota</taxon>
        <taxon>Metazoa</taxon>
        <taxon>Spiralia</taxon>
        <taxon>Lophotrochozoa</taxon>
        <taxon>Mollusca</taxon>
        <taxon>Gastropoda</taxon>
        <taxon>Heterobranchia</taxon>
        <taxon>Euthyneura</taxon>
        <taxon>Panpulmonata</taxon>
        <taxon>Eupulmonata</taxon>
        <taxon>Stylommatophora</taxon>
        <taxon>Helicina</taxon>
        <taxon>Arionoidea</taxon>
        <taxon>Arionidae</taxon>
        <taxon>Arion</taxon>
    </lineage>
</organism>
<accession>A0A0B6XZ32</accession>
<name>A0A0B6XZ32_9EUPU</name>
<evidence type="ECO:0000313" key="1">
    <source>
        <dbReference type="EMBL" id="CEK49164.1"/>
    </source>
</evidence>
<dbReference type="AlphaFoldDB" id="A0A0B6XZ32"/>
<dbReference type="EMBL" id="HACG01002299">
    <property type="protein sequence ID" value="CEK49164.1"/>
    <property type="molecule type" value="Transcribed_RNA"/>
</dbReference>
<proteinExistence type="predicted"/>
<sequence length="67" mass="8024">MPDILEYKQRELHSQLTDDIKNCLEMYKGDFEEMMKQLIKHSFNQHNHEAAEVVTALQKQSIQDTFR</sequence>